<feature type="binding site" evidence="9">
    <location>
        <position position="99"/>
    </location>
    <ligand>
        <name>L-glutamine</name>
        <dbReference type="ChEBI" id="CHEBI:58359"/>
    </ligand>
</feature>
<evidence type="ECO:0000256" key="5">
    <source>
        <dbReference type="ARBA" id="ARBA00022840"/>
    </source>
</evidence>
<evidence type="ECO:0000256" key="3">
    <source>
        <dbReference type="ARBA" id="ARBA00012737"/>
    </source>
</evidence>
<dbReference type="PROSITE" id="PS51278">
    <property type="entry name" value="GATASE_TYPE_2"/>
    <property type="match status" value="1"/>
</dbReference>
<dbReference type="eggNOG" id="COG0367">
    <property type="taxonomic scope" value="Bacteria"/>
</dbReference>
<comment type="pathway">
    <text evidence="1">Amino-acid biosynthesis; L-asparagine biosynthesis; L-asparagine from L-aspartate (L-Gln route): step 1/1.</text>
</comment>
<dbReference type="STRING" id="880071.Fleli_1561"/>
<dbReference type="KEGG" id="fli:Fleli_1561"/>
<evidence type="ECO:0000256" key="4">
    <source>
        <dbReference type="ARBA" id="ARBA00022741"/>
    </source>
</evidence>
<dbReference type="InterPro" id="IPR006426">
    <property type="entry name" value="Asn_synth_AEB"/>
</dbReference>
<dbReference type="Pfam" id="PF13537">
    <property type="entry name" value="GATase_7"/>
    <property type="match status" value="1"/>
</dbReference>
<dbReference type="Proteomes" id="UP000006054">
    <property type="component" value="Chromosome"/>
</dbReference>
<dbReference type="GO" id="GO:0004066">
    <property type="term" value="F:asparagine synthase (glutamine-hydrolyzing) activity"/>
    <property type="evidence" value="ECO:0007669"/>
    <property type="project" value="UniProtKB-EC"/>
</dbReference>
<dbReference type="SUPFAM" id="SSF56235">
    <property type="entry name" value="N-terminal nucleophile aminohydrolases (Ntn hydrolases)"/>
    <property type="match status" value="1"/>
</dbReference>
<dbReference type="InterPro" id="IPR014729">
    <property type="entry name" value="Rossmann-like_a/b/a_fold"/>
</dbReference>
<dbReference type="CDD" id="cd00712">
    <property type="entry name" value="AsnB"/>
    <property type="match status" value="1"/>
</dbReference>
<dbReference type="OrthoDB" id="9763290at2"/>
<organism evidence="11 12">
    <name type="scientific">Bernardetia litoralis (strain ATCC 23117 / DSM 6794 / NBRC 15988 / NCIMB 1366 / Fx l1 / Sio-4)</name>
    <name type="common">Flexibacter litoralis</name>
    <dbReference type="NCBI Taxonomy" id="880071"/>
    <lineage>
        <taxon>Bacteria</taxon>
        <taxon>Pseudomonadati</taxon>
        <taxon>Bacteroidota</taxon>
        <taxon>Cytophagia</taxon>
        <taxon>Cytophagales</taxon>
        <taxon>Bernardetiaceae</taxon>
        <taxon>Bernardetia</taxon>
    </lineage>
</organism>
<keyword evidence="8" id="KW-0061">Asparagine biosynthesis</keyword>
<dbReference type="RefSeq" id="WP_014797437.1">
    <property type="nucleotide sequence ID" value="NC_018018.1"/>
</dbReference>
<dbReference type="GO" id="GO:0006529">
    <property type="term" value="P:asparagine biosynthetic process"/>
    <property type="evidence" value="ECO:0007669"/>
    <property type="project" value="UniProtKB-KW"/>
</dbReference>
<dbReference type="NCBIfam" id="TIGR01536">
    <property type="entry name" value="asn_synth_AEB"/>
    <property type="match status" value="1"/>
</dbReference>
<dbReference type="InterPro" id="IPR001962">
    <property type="entry name" value="Asn_synthase"/>
</dbReference>
<evidence type="ECO:0000256" key="1">
    <source>
        <dbReference type="ARBA" id="ARBA00005187"/>
    </source>
</evidence>
<dbReference type="EMBL" id="CP003345">
    <property type="protein sequence ID" value="AFM03980.1"/>
    <property type="molecule type" value="Genomic_DNA"/>
</dbReference>
<keyword evidence="6 8" id="KW-0315">Glutamine amidotransferase</keyword>
<evidence type="ECO:0000256" key="2">
    <source>
        <dbReference type="ARBA" id="ARBA00005752"/>
    </source>
</evidence>
<dbReference type="HOGENOM" id="CLU_014658_3_1_10"/>
<dbReference type="InterPro" id="IPR029055">
    <property type="entry name" value="Ntn_hydrolases_N"/>
</dbReference>
<keyword evidence="5 9" id="KW-0067">ATP-binding</keyword>
<comment type="catalytic activity">
    <reaction evidence="7">
        <text>L-aspartate + L-glutamine + ATP + H2O = L-asparagine + L-glutamate + AMP + diphosphate + H(+)</text>
        <dbReference type="Rhea" id="RHEA:12228"/>
        <dbReference type="ChEBI" id="CHEBI:15377"/>
        <dbReference type="ChEBI" id="CHEBI:15378"/>
        <dbReference type="ChEBI" id="CHEBI:29985"/>
        <dbReference type="ChEBI" id="CHEBI:29991"/>
        <dbReference type="ChEBI" id="CHEBI:30616"/>
        <dbReference type="ChEBI" id="CHEBI:33019"/>
        <dbReference type="ChEBI" id="CHEBI:58048"/>
        <dbReference type="ChEBI" id="CHEBI:58359"/>
        <dbReference type="ChEBI" id="CHEBI:456215"/>
        <dbReference type="EC" id="6.3.5.4"/>
    </reaction>
</comment>
<feature type="domain" description="Glutamine amidotransferase type-2" evidence="10">
    <location>
        <begin position="2"/>
        <end position="212"/>
    </location>
</feature>
<feature type="active site" description="For GATase activity" evidence="8">
    <location>
        <position position="2"/>
    </location>
</feature>
<dbReference type="InterPro" id="IPR051786">
    <property type="entry name" value="ASN_synthetase/amidase"/>
</dbReference>
<dbReference type="CDD" id="cd01991">
    <property type="entry name" value="Asn_synthase_B_C"/>
    <property type="match status" value="1"/>
</dbReference>
<dbReference type="PANTHER" id="PTHR43284">
    <property type="entry name" value="ASPARAGINE SYNTHETASE (GLUTAMINE-HYDROLYZING)"/>
    <property type="match status" value="1"/>
</dbReference>
<dbReference type="Gene3D" id="3.40.50.620">
    <property type="entry name" value="HUPs"/>
    <property type="match status" value="1"/>
</dbReference>
<evidence type="ECO:0000313" key="12">
    <source>
        <dbReference type="Proteomes" id="UP000006054"/>
    </source>
</evidence>
<evidence type="ECO:0000259" key="10">
    <source>
        <dbReference type="PROSITE" id="PS51278"/>
    </source>
</evidence>
<keyword evidence="4 9" id="KW-0547">Nucleotide-binding</keyword>
<dbReference type="PIRSF" id="PIRSF001589">
    <property type="entry name" value="Asn_synthetase_glu-h"/>
    <property type="match status" value="1"/>
</dbReference>
<dbReference type="SUPFAM" id="SSF52402">
    <property type="entry name" value="Adenine nucleotide alpha hydrolases-like"/>
    <property type="match status" value="1"/>
</dbReference>
<name>I4AJ45_BERLS</name>
<sequence length="638" mass="73634">MCGINGIIDFSLQNNMHRVAAMNKAMAHRGQNDEGVWKDETTNSVTLGHRRLSIIDLSNAGHQPMHSHDGRYVLVFNGEIYNYKALKKQLDYPFKSDSDSEVILAAFAQWGIDCIKKFEGMFAFAIWDNLEKKIFLVRDRLGIKPLYYYRDENKYVFSSEMRSLLASGFIPKNLDHHGLEDFLRYQTVHAPRTMIENVCMLLPAHYVEISETEWIEKCYWQAHHTEQKIGTTYKKIKKDIYNRLNEAVEKRLVADVPFGAFLSGGIDSSIVVGLMSQMSNQKVKTFCVSFDEEEFSEAKYAHLVADKFGTEHHDIRLKPNDFLDIIPKALSAMDHPSGDGINTYIVSKVTKNAGIDMALSGLGGDELFAGYDLFTMLNKFNNNKWIGKLPVFLKSNVGRLRQKYRPSVASDKLFGLLSQKDWKLDYTYPLIRQVFLDERIKSFLRKDELTENRVRTAFKGLARQKDFKNLPFLSQISVAELFTYLQNILLRDADQMSMAHTLEIRVPFLDHKLIEYVLQVPDSFKYPHSPKKLLVDSVGDLLPAEVVNRQKMGFTLPWQIWLKNELFDFCDERVQSLASRPEFNEEGIMNVWKQFLDNDPRVSWARVWNLVVLENWLQEHQISASPTSIISSFDSNLV</sequence>
<evidence type="ECO:0000256" key="6">
    <source>
        <dbReference type="ARBA" id="ARBA00022962"/>
    </source>
</evidence>
<dbReference type="AlphaFoldDB" id="I4AJ45"/>
<dbReference type="PATRIC" id="fig|880071.3.peg.1541"/>
<feature type="binding site" evidence="9">
    <location>
        <begin position="360"/>
        <end position="361"/>
    </location>
    <ligand>
        <name>ATP</name>
        <dbReference type="ChEBI" id="CHEBI:30616"/>
    </ligand>
</feature>
<keyword evidence="12" id="KW-1185">Reference proteome</keyword>
<dbReference type="GO" id="GO:0005829">
    <property type="term" value="C:cytosol"/>
    <property type="evidence" value="ECO:0007669"/>
    <property type="project" value="TreeGrafter"/>
</dbReference>
<reference evidence="12" key="1">
    <citation type="submission" date="2012-06" db="EMBL/GenBank/DDBJ databases">
        <title>The complete genome of Flexibacter litoralis DSM 6794.</title>
        <authorList>
            <person name="Lucas S."/>
            <person name="Copeland A."/>
            <person name="Lapidus A."/>
            <person name="Glavina del Rio T."/>
            <person name="Dalin E."/>
            <person name="Tice H."/>
            <person name="Bruce D."/>
            <person name="Goodwin L."/>
            <person name="Pitluck S."/>
            <person name="Peters L."/>
            <person name="Ovchinnikova G."/>
            <person name="Lu M."/>
            <person name="Kyrpides N."/>
            <person name="Mavromatis K."/>
            <person name="Ivanova N."/>
            <person name="Brettin T."/>
            <person name="Detter J.C."/>
            <person name="Han C."/>
            <person name="Larimer F."/>
            <person name="Land M."/>
            <person name="Hauser L."/>
            <person name="Markowitz V."/>
            <person name="Cheng J.-F."/>
            <person name="Hugenholtz P."/>
            <person name="Woyke T."/>
            <person name="Wu D."/>
            <person name="Spring S."/>
            <person name="Lang E."/>
            <person name="Kopitz M."/>
            <person name="Brambilla E."/>
            <person name="Klenk H.-P."/>
            <person name="Eisen J.A."/>
        </authorList>
    </citation>
    <scope>NUCLEOTIDE SEQUENCE [LARGE SCALE GENOMIC DNA]</scope>
    <source>
        <strain evidence="12">ATCC 23117 / DSM 6794 / NBRC 15988 / NCIMB 1366 / Sio-4</strain>
    </source>
</reference>
<dbReference type="GO" id="GO:0005524">
    <property type="term" value="F:ATP binding"/>
    <property type="evidence" value="ECO:0007669"/>
    <property type="project" value="UniProtKB-KW"/>
</dbReference>
<evidence type="ECO:0000313" key="11">
    <source>
        <dbReference type="EMBL" id="AFM03980.1"/>
    </source>
</evidence>
<dbReference type="InterPro" id="IPR033738">
    <property type="entry name" value="AsnB_N"/>
</dbReference>
<keyword evidence="8" id="KW-0028">Amino-acid biosynthesis</keyword>
<proteinExistence type="inferred from homology"/>
<dbReference type="PANTHER" id="PTHR43284:SF1">
    <property type="entry name" value="ASPARAGINE SYNTHETASE"/>
    <property type="match status" value="1"/>
</dbReference>
<dbReference type="Pfam" id="PF00733">
    <property type="entry name" value="Asn_synthase"/>
    <property type="match status" value="1"/>
</dbReference>
<gene>
    <name evidence="11" type="ordered locus">Fleli_1561</name>
</gene>
<dbReference type="InterPro" id="IPR017932">
    <property type="entry name" value="GATase_2_dom"/>
</dbReference>
<accession>I4AJ45</accession>
<protein>
    <recommendedName>
        <fullName evidence="3">asparagine synthase (glutamine-hydrolyzing)</fullName>
        <ecNumber evidence="3">6.3.5.4</ecNumber>
    </recommendedName>
</protein>
<dbReference type="Gene3D" id="3.60.20.10">
    <property type="entry name" value="Glutamine Phosphoribosylpyrophosphate, subunit 1, domain 1"/>
    <property type="match status" value="1"/>
</dbReference>
<evidence type="ECO:0000256" key="9">
    <source>
        <dbReference type="PIRSR" id="PIRSR001589-2"/>
    </source>
</evidence>
<dbReference type="EC" id="6.3.5.4" evidence="3"/>
<evidence type="ECO:0000256" key="7">
    <source>
        <dbReference type="ARBA" id="ARBA00048741"/>
    </source>
</evidence>
<feature type="binding site" evidence="9">
    <location>
        <position position="288"/>
    </location>
    <ligand>
        <name>ATP</name>
        <dbReference type="ChEBI" id="CHEBI:30616"/>
    </ligand>
</feature>
<comment type="similarity">
    <text evidence="2">Belongs to the asparagine synthetase family.</text>
</comment>
<evidence type="ECO:0000256" key="8">
    <source>
        <dbReference type="PIRSR" id="PIRSR001589-1"/>
    </source>
</evidence>